<dbReference type="PANTHER" id="PTHR10545">
    <property type="entry name" value="DIAMINE N-ACETYLTRANSFERASE"/>
    <property type="match status" value="1"/>
</dbReference>
<evidence type="ECO:0000313" key="6">
    <source>
        <dbReference type="Proteomes" id="UP000019222"/>
    </source>
</evidence>
<dbReference type="Gene3D" id="3.40.630.30">
    <property type="match status" value="1"/>
</dbReference>
<dbReference type="PATRIC" id="fig|1224164.3.peg.113"/>
<evidence type="ECO:0000259" key="4">
    <source>
        <dbReference type="PROSITE" id="PS51186"/>
    </source>
</evidence>
<dbReference type="AlphaFoldDB" id="W5XXV1"/>
<name>W5XXV1_9CORY</name>
<protein>
    <submittedName>
        <fullName evidence="5">N-acyltransferase</fullName>
    </submittedName>
</protein>
<gene>
    <name evidence="5" type="ORF">B843_00565</name>
</gene>
<dbReference type="KEGG" id="cvt:B843_00565"/>
<dbReference type="eggNOG" id="COG1247">
    <property type="taxonomic scope" value="Bacteria"/>
</dbReference>
<proteinExistence type="inferred from homology"/>
<evidence type="ECO:0000313" key="5">
    <source>
        <dbReference type="EMBL" id="AHI21509.1"/>
    </source>
</evidence>
<dbReference type="CDD" id="cd04301">
    <property type="entry name" value="NAT_SF"/>
    <property type="match status" value="1"/>
</dbReference>
<dbReference type="GO" id="GO:0008080">
    <property type="term" value="F:N-acetyltransferase activity"/>
    <property type="evidence" value="ECO:0007669"/>
    <property type="project" value="TreeGrafter"/>
</dbReference>
<accession>W5XXV1</accession>
<comment type="similarity">
    <text evidence="1">Belongs to the acetyltransferase family.</text>
</comment>
<dbReference type="PANTHER" id="PTHR10545:SF29">
    <property type="entry name" value="GH14572P-RELATED"/>
    <property type="match status" value="1"/>
</dbReference>
<organism evidence="5 6">
    <name type="scientific">Corynebacterium vitaeruminis DSM 20294</name>
    <dbReference type="NCBI Taxonomy" id="1224164"/>
    <lineage>
        <taxon>Bacteria</taxon>
        <taxon>Bacillati</taxon>
        <taxon>Actinomycetota</taxon>
        <taxon>Actinomycetes</taxon>
        <taxon>Mycobacteriales</taxon>
        <taxon>Corynebacteriaceae</taxon>
        <taxon>Corynebacterium</taxon>
    </lineage>
</organism>
<keyword evidence="2 5" id="KW-0808">Transferase</keyword>
<dbReference type="InterPro" id="IPR016181">
    <property type="entry name" value="Acyl_CoA_acyltransferase"/>
</dbReference>
<dbReference type="FunFam" id="3.40.630.30:FF:000064">
    <property type="entry name" value="GNAT family acetyltransferase"/>
    <property type="match status" value="1"/>
</dbReference>
<dbReference type="Proteomes" id="UP000019222">
    <property type="component" value="Chromosome"/>
</dbReference>
<dbReference type="EMBL" id="CP004353">
    <property type="protein sequence ID" value="AHI21509.1"/>
    <property type="molecule type" value="Genomic_DNA"/>
</dbReference>
<sequence>MRPATPTDCEAMVQFVKDLAVYEKEPVEIVRLTSETLREQLFGENPAIFAFIAEADDEPVGFALWFLNYSTWEGAHGIYLEDLYVRPESRGLGAGKALLRELARTAVARGYKRVEWSVLKWNTPSIEFYRSHGSFPMEEWDTFRLAGKALEEFGA</sequence>
<dbReference type="InterPro" id="IPR051016">
    <property type="entry name" value="Diverse_Substrate_AcTransf"/>
</dbReference>
<dbReference type="HOGENOM" id="CLU_013985_41_2_11"/>
<evidence type="ECO:0000256" key="3">
    <source>
        <dbReference type="ARBA" id="ARBA00023315"/>
    </source>
</evidence>
<dbReference type="Pfam" id="PF00583">
    <property type="entry name" value="Acetyltransf_1"/>
    <property type="match status" value="1"/>
</dbReference>
<keyword evidence="3 5" id="KW-0012">Acyltransferase</keyword>
<feature type="domain" description="N-acetyltransferase" evidence="4">
    <location>
        <begin position="1"/>
        <end position="151"/>
    </location>
</feature>
<evidence type="ECO:0000256" key="1">
    <source>
        <dbReference type="ARBA" id="ARBA00008694"/>
    </source>
</evidence>
<reference evidence="5 6" key="1">
    <citation type="submission" date="2013-02" db="EMBL/GenBank/DDBJ databases">
        <title>The complete genome sequence of Corynebacterium vitaeruminis DSM 20294.</title>
        <authorList>
            <person name="Ruckert C."/>
            <person name="Albersmeier A."/>
            <person name="Kalinowski J."/>
        </authorList>
    </citation>
    <scope>NUCLEOTIDE SEQUENCE [LARGE SCALE GENOMIC DNA]</scope>
    <source>
        <strain evidence="6">ATCC 10234</strain>
    </source>
</reference>
<dbReference type="InterPro" id="IPR000182">
    <property type="entry name" value="GNAT_dom"/>
</dbReference>
<evidence type="ECO:0000256" key="2">
    <source>
        <dbReference type="ARBA" id="ARBA00022679"/>
    </source>
</evidence>
<dbReference type="SUPFAM" id="SSF55729">
    <property type="entry name" value="Acyl-CoA N-acyltransferases (Nat)"/>
    <property type="match status" value="1"/>
</dbReference>
<dbReference type="STRING" id="1224164.B843_00565"/>
<keyword evidence="6" id="KW-1185">Reference proteome</keyword>
<dbReference type="PROSITE" id="PS51186">
    <property type="entry name" value="GNAT"/>
    <property type="match status" value="1"/>
</dbReference>